<evidence type="ECO:0000256" key="1">
    <source>
        <dbReference type="SAM" id="MobiDB-lite"/>
    </source>
</evidence>
<organism evidence="2 3">
    <name type="scientific">Fusarium oxysporum f. sp. lycopersici (strain 4287 / CBS 123668 / FGSC 9935 / NRRL 34936)</name>
    <name type="common">Fusarium vascular wilt of tomato</name>
    <dbReference type="NCBI Taxonomy" id="426428"/>
    <lineage>
        <taxon>Eukaryota</taxon>
        <taxon>Fungi</taxon>
        <taxon>Dikarya</taxon>
        <taxon>Ascomycota</taxon>
        <taxon>Pezizomycotina</taxon>
        <taxon>Sordariomycetes</taxon>
        <taxon>Hypocreomycetidae</taxon>
        <taxon>Hypocreales</taxon>
        <taxon>Nectriaceae</taxon>
        <taxon>Fusarium</taxon>
        <taxon>Fusarium oxysporum species complex</taxon>
    </lineage>
</organism>
<accession>A0A0J9UYM2</accession>
<feature type="region of interest" description="Disordered" evidence="1">
    <location>
        <begin position="70"/>
        <end position="113"/>
    </location>
</feature>
<dbReference type="AlphaFoldDB" id="A0A0J9UYM2"/>
<dbReference type="OrthoDB" id="5042554at2759"/>
<reference evidence="2" key="1">
    <citation type="submission" date="2007-04" db="EMBL/GenBank/DDBJ databases">
        <authorList>
            <consortium name="The Broad Institute Genome Sequencing Platform"/>
            <person name="Birren B."/>
            <person name="Lander E."/>
            <person name="Galagan J."/>
            <person name="Nusbaum C."/>
            <person name="Devon K."/>
            <person name="Ma L.-J."/>
            <person name="Jaffe D."/>
            <person name="Butler J."/>
            <person name="Alvarez P."/>
            <person name="Gnerre S."/>
            <person name="Grabherr M."/>
            <person name="Kleber M."/>
            <person name="Mauceli E."/>
            <person name="Brockman W."/>
            <person name="MacCallum I.A."/>
            <person name="Young S."/>
            <person name="LaButti K."/>
            <person name="DeCaprio D."/>
            <person name="Crawford M."/>
            <person name="Koehrsen M."/>
            <person name="Engels R."/>
            <person name="Montgomery P."/>
            <person name="Pearson M."/>
            <person name="Howarth C."/>
            <person name="Larson L."/>
            <person name="White J."/>
            <person name="O'Leary S."/>
            <person name="Kodira C."/>
            <person name="Zeng Q."/>
            <person name="Yandava C."/>
            <person name="Alvarado L."/>
            <person name="Kistler C."/>
            <person name="Shim W.-B."/>
            <person name="Kang S."/>
            <person name="Woloshuk C."/>
        </authorList>
    </citation>
    <scope>NUCLEOTIDE SEQUENCE</scope>
    <source>
        <strain evidence="2">4287</strain>
    </source>
</reference>
<dbReference type="KEGG" id="fox:FOXG_19293"/>
<dbReference type="EMBL" id="DS231702">
    <property type="protein sequence ID" value="KNB04429.1"/>
    <property type="molecule type" value="Genomic_DNA"/>
</dbReference>
<evidence type="ECO:0000313" key="3">
    <source>
        <dbReference type="Proteomes" id="UP000009097"/>
    </source>
</evidence>
<dbReference type="RefSeq" id="XP_018242474.1">
    <property type="nucleotide sequence ID" value="XM_018399499.1"/>
</dbReference>
<feature type="compositionally biased region" description="Polar residues" evidence="1">
    <location>
        <begin position="70"/>
        <end position="83"/>
    </location>
</feature>
<reference evidence="2" key="2">
    <citation type="journal article" date="2010" name="Nature">
        <title>Comparative genomics reveals mobile pathogenicity chromosomes in Fusarium.</title>
        <authorList>
            <person name="Ma L.J."/>
            <person name="van der Does H.C."/>
            <person name="Borkovich K.A."/>
            <person name="Coleman J.J."/>
            <person name="Daboussi M.J."/>
            <person name="Di Pietro A."/>
            <person name="Dufresne M."/>
            <person name="Freitag M."/>
            <person name="Grabherr M."/>
            <person name="Henrissat B."/>
            <person name="Houterman P.M."/>
            <person name="Kang S."/>
            <person name="Shim W.B."/>
            <person name="Woloshuk C."/>
            <person name="Xie X."/>
            <person name="Xu J.R."/>
            <person name="Antoniw J."/>
            <person name="Baker S.E."/>
            <person name="Bluhm B.H."/>
            <person name="Breakspear A."/>
            <person name="Brown D.W."/>
            <person name="Butchko R.A."/>
            <person name="Chapman S."/>
            <person name="Coulson R."/>
            <person name="Coutinho P.M."/>
            <person name="Danchin E.G."/>
            <person name="Diener A."/>
            <person name="Gale L.R."/>
            <person name="Gardiner D.M."/>
            <person name="Goff S."/>
            <person name="Hammond-Kosack K.E."/>
            <person name="Hilburn K."/>
            <person name="Hua-Van A."/>
            <person name="Jonkers W."/>
            <person name="Kazan K."/>
            <person name="Kodira C.D."/>
            <person name="Koehrsen M."/>
            <person name="Kumar L."/>
            <person name="Lee Y.H."/>
            <person name="Li L."/>
            <person name="Manners J.M."/>
            <person name="Miranda-Saavedra D."/>
            <person name="Mukherjee M."/>
            <person name="Park G."/>
            <person name="Park J."/>
            <person name="Park S.Y."/>
            <person name="Proctor R.H."/>
            <person name="Regev A."/>
            <person name="Ruiz-Roldan M.C."/>
            <person name="Sain D."/>
            <person name="Sakthikumar S."/>
            <person name="Sykes S."/>
            <person name="Schwartz D.C."/>
            <person name="Turgeon B.G."/>
            <person name="Wapinski I."/>
            <person name="Yoder O."/>
            <person name="Young S."/>
            <person name="Zeng Q."/>
            <person name="Zhou S."/>
            <person name="Galagan J."/>
            <person name="Cuomo C.A."/>
            <person name="Kistler H.C."/>
            <person name="Rep M."/>
        </authorList>
    </citation>
    <scope>NUCLEOTIDE SEQUENCE [LARGE SCALE GENOMIC DNA]</scope>
    <source>
        <strain evidence="2">4287</strain>
    </source>
</reference>
<dbReference type="VEuPathDB" id="FungiDB:FOXG_19293"/>
<dbReference type="Proteomes" id="UP000009097">
    <property type="component" value="Unassembled WGS sequence"/>
</dbReference>
<sequence length="113" mass="12628">MSRASLPLNYHPHLPKTSSLLAACYNDLQENVSQLQSEILRHNDCICTLIQQYIAKQAYKIVDNLTWQRSSSENRGTGITLITTAPRPDDNDSSTSDQQGYFQGSSGLQHMEA</sequence>
<feature type="compositionally biased region" description="Polar residues" evidence="1">
    <location>
        <begin position="93"/>
        <end position="113"/>
    </location>
</feature>
<protein>
    <submittedName>
        <fullName evidence="2">Uncharacterized protein</fullName>
    </submittedName>
</protein>
<proteinExistence type="predicted"/>
<evidence type="ECO:0000313" key="2">
    <source>
        <dbReference type="EMBL" id="KNB04429.1"/>
    </source>
</evidence>
<name>A0A0J9UYM2_FUSO4</name>
<gene>
    <name evidence="2" type="ORF">FOXG_19293</name>
</gene>
<dbReference type="GeneID" id="28959999"/>